<gene>
    <name evidence="1" type="ORF">DPEC_G00071320</name>
</gene>
<organism evidence="1 2">
    <name type="scientific">Dallia pectoralis</name>
    <name type="common">Alaska blackfish</name>
    <dbReference type="NCBI Taxonomy" id="75939"/>
    <lineage>
        <taxon>Eukaryota</taxon>
        <taxon>Metazoa</taxon>
        <taxon>Chordata</taxon>
        <taxon>Craniata</taxon>
        <taxon>Vertebrata</taxon>
        <taxon>Euteleostomi</taxon>
        <taxon>Actinopterygii</taxon>
        <taxon>Neopterygii</taxon>
        <taxon>Teleostei</taxon>
        <taxon>Protacanthopterygii</taxon>
        <taxon>Esociformes</taxon>
        <taxon>Umbridae</taxon>
        <taxon>Dallia</taxon>
    </lineage>
</organism>
<dbReference type="EMBL" id="CM055733">
    <property type="protein sequence ID" value="KAJ8010083.1"/>
    <property type="molecule type" value="Genomic_DNA"/>
</dbReference>
<protein>
    <submittedName>
        <fullName evidence="1">Uncharacterized protein</fullName>
    </submittedName>
</protein>
<proteinExistence type="predicted"/>
<reference evidence="1" key="1">
    <citation type="submission" date="2021-05" db="EMBL/GenBank/DDBJ databases">
        <authorList>
            <person name="Pan Q."/>
            <person name="Jouanno E."/>
            <person name="Zahm M."/>
            <person name="Klopp C."/>
            <person name="Cabau C."/>
            <person name="Louis A."/>
            <person name="Berthelot C."/>
            <person name="Parey E."/>
            <person name="Roest Crollius H."/>
            <person name="Montfort J."/>
            <person name="Robinson-Rechavi M."/>
            <person name="Bouchez O."/>
            <person name="Lampietro C."/>
            <person name="Lopez Roques C."/>
            <person name="Donnadieu C."/>
            <person name="Postlethwait J."/>
            <person name="Bobe J."/>
            <person name="Dillon D."/>
            <person name="Chandos A."/>
            <person name="von Hippel F."/>
            <person name="Guiguen Y."/>
        </authorList>
    </citation>
    <scope>NUCLEOTIDE SEQUENCE</scope>
    <source>
        <strain evidence="1">YG-Jan2019</strain>
    </source>
</reference>
<name>A0ACC2H2G9_DALPE</name>
<comment type="caution">
    <text evidence="1">The sequence shown here is derived from an EMBL/GenBank/DDBJ whole genome shotgun (WGS) entry which is preliminary data.</text>
</comment>
<sequence>MGQILAVGDIKVLLTKSLTREEMEDALTDSGMNMAVGSPLFDGQDFNPYRNPLWRTLRLKYVRRISKGMITRTPTLNEHFETWLREEIQHWRQMTNDSVTLDPKAMQTQLFRGAVVDILPGDVQSKLADVPGRDTMLHDQWAETLKHFFNAHQETEKALDKQGTEKENWPKPALTSSRS</sequence>
<accession>A0ACC2H2G9</accession>
<dbReference type="Proteomes" id="UP001157502">
    <property type="component" value="Chromosome 6"/>
</dbReference>
<keyword evidence="2" id="KW-1185">Reference proteome</keyword>
<evidence type="ECO:0000313" key="1">
    <source>
        <dbReference type="EMBL" id="KAJ8010083.1"/>
    </source>
</evidence>
<evidence type="ECO:0000313" key="2">
    <source>
        <dbReference type="Proteomes" id="UP001157502"/>
    </source>
</evidence>